<evidence type="ECO:0000256" key="1">
    <source>
        <dbReference type="SAM" id="Phobius"/>
    </source>
</evidence>
<name>A0A1D9FZ44_MOOP1</name>
<organism evidence="2 3">
    <name type="scientific">Moorena producens (strain JHB)</name>
    <dbReference type="NCBI Taxonomy" id="1454205"/>
    <lineage>
        <taxon>Bacteria</taxon>
        <taxon>Bacillati</taxon>
        <taxon>Cyanobacteriota</taxon>
        <taxon>Cyanophyceae</taxon>
        <taxon>Coleofasciculales</taxon>
        <taxon>Coleofasciculaceae</taxon>
        <taxon>Moorena</taxon>
    </lineage>
</organism>
<proteinExistence type="predicted"/>
<dbReference type="Proteomes" id="UP000176944">
    <property type="component" value="Chromosome"/>
</dbReference>
<dbReference type="EMBL" id="CP017708">
    <property type="protein sequence ID" value="AOY80652.1"/>
    <property type="molecule type" value="Genomic_DNA"/>
</dbReference>
<sequence>MEVLAYTHSYESYEEAVGIDCDLDLRELNLNWFKIPNTAWLGLLGCAVWLGSLSVTAPVFAALESGIKVKTPSGGCLTARKGPSDTSAAVVCVSNGAVLKPVVATNGNWLQLSSGNWVYGPYTTSTLVDKSSEGGGGSPILESGIKVKTPNGGCLKALTGPGTGQVVACVRSGSALKPVVAQQRGWLQLTSGNWVYGPYTTSKLFDESSEGGGGSPILESGIKVKTPNGGCLKALPGPGTGQAVTCVSSGSVLKAVVARNGNWLQLTSGNWVYGPYTTSKFF</sequence>
<keyword evidence="1" id="KW-0812">Transmembrane</keyword>
<accession>A0A1D9FZ44</accession>
<feature type="transmembrane region" description="Helical" evidence="1">
    <location>
        <begin position="39"/>
        <end position="63"/>
    </location>
</feature>
<gene>
    <name evidence="2" type="ORF">BJP36_12670</name>
</gene>
<protein>
    <submittedName>
        <fullName evidence="2">Uncharacterized protein</fullName>
    </submittedName>
</protein>
<keyword evidence="1" id="KW-0472">Membrane</keyword>
<evidence type="ECO:0000313" key="3">
    <source>
        <dbReference type="Proteomes" id="UP000176944"/>
    </source>
</evidence>
<reference evidence="3" key="1">
    <citation type="submission" date="2016-10" db="EMBL/GenBank/DDBJ databases">
        <title>Comparative genomics uncovers the prolific and rare metabolic potential of the cyanobacterial genus Moorea.</title>
        <authorList>
            <person name="Leao T."/>
            <person name="Castelao G."/>
            <person name="Korobeynikov A."/>
            <person name="Monroe E.A."/>
            <person name="Podell S."/>
            <person name="Glukhov E."/>
            <person name="Allen E."/>
            <person name="Gerwick W.H."/>
            <person name="Gerwick L."/>
        </authorList>
    </citation>
    <scope>NUCLEOTIDE SEQUENCE [LARGE SCALE GENOMIC DNA]</scope>
    <source>
        <strain evidence="3">JHB</strain>
    </source>
</reference>
<keyword evidence="1" id="KW-1133">Transmembrane helix</keyword>
<evidence type="ECO:0000313" key="2">
    <source>
        <dbReference type="EMBL" id="AOY80652.1"/>
    </source>
</evidence>
<dbReference type="AlphaFoldDB" id="A0A1D9FZ44"/>